<evidence type="ECO:0000313" key="2">
    <source>
        <dbReference type="EMBL" id="KAB8076211.1"/>
    </source>
</evidence>
<sequence>MDGLSWIVSFLNRSFCCFVGVTLVARCIVRSCMMGLCVLCVYTIACRSVVSYDQPDIFPMRFKRQATCHRSSDS</sequence>
<dbReference type="AlphaFoldDB" id="A0A5N5X641"/>
<evidence type="ECO:0000256" key="1">
    <source>
        <dbReference type="SAM" id="Phobius"/>
    </source>
</evidence>
<gene>
    <name evidence="2" type="ORF">BDV29DRAFT_170699</name>
</gene>
<keyword evidence="3" id="KW-1185">Reference proteome</keyword>
<proteinExistence type="predicted"/>
<dbReference type="Proteomes" id="UP000326565">
    <property type="component" value="Unassembled WGS sequence"/>
</dbReference>
<keyword evidence="1" id="KW-0472">Membrane</keyword>
<name>A0A5N5X641_9EURO</name>
<keyword evidence="1" id="KW-1133">Transmembrane helix</keyword>
<dbReference type="EMBL" id="ML732184">
    <property type="protein sequence ID" value="KAB8076211.1"/>
    <property type="molecule type" value="Genomic_DNA"/>
</dbReference>
<protein>
    <submittedName>
        <fullName evidence="2">Uncharacterized protein</fullName>
    </submittedName>
</protein>
<evidence type="ECO:0000313" key="3">
    <source>
        <dbReference type="Proteomes" id="UP000326565"/>
    </source>
</evidence>
<feature type="transmembrane region" description="Helical" evidence="1">
    <location>
        <begin position="6"/>
        <end position="25"/>
    </location>
</feature>
<reference evidence="2 3" key="1">
    <citation type="submission" date="2019-04" db="EMBL/GenBank/DDBJ databases">
        <title>Friends and foes A comparative genomics study of 23 Aspergillus species from section Flavi.</title>
        <authorList>
            <consortium name="DOE Joint Genome Institute"/>
            <person name="Kjaerbolling I."/>
            <person name="Vesth T."/>
            <person name="Frisvad J.C."/>
            <person name="Nybo J.L."/>
            <person name="Theobald S."/>
            <person name="Kildgaard S."/>
            <person name="Isbrandt T."/>
            <person name="Kuo A."/>
            <person name="Sato A."/>
            <person name="Lyhne E.K."/>
            <person name="Kogle M.E."/>
            <person name="Wiebenga A."/>
            <person name="Kun R.S."/>
            <person name="Lubbers R.J."/>
            <person name="Makela M.R."/>
            <person name="Barry K."/>
            <person name="Chovatia M."/>
            <person name="Clum A."/>
            <person name="Daum C."/>
            <person name="Haridas S."/>
            <person name="He G."/>
            <person name="LaButti K."/>
            <person name="Lipzen A."/>
            <person name="Mondo S."/>
            <person name="Riley R."/>
            <person name="Salamov A."/>
            <person name="Simmons B.A."/>
            <person name="Magnuson J.K."/>
            <person name="Henrissat B."/>
            <person name="Mortensen U.H."/>
            <person name="Larsen T.O."/>
            <person name="Devries R.P."/>
            <person name="Grigoriev I.V."/>
            <person name="Machida M."/>
            <person name="Baker S.E."/>
            <person name="Andersen M.R."/>
        </authorList>
    </citation>
    <scope>NUCLEOTIDE SEQUENCE [LARGE SCALE GENOMIC DNA]</scope>
    <source>
        <strain evidence="2 3">CBS 151.66</strain>
    </source>
</reference>
<keyword evidence="1" id="KW-0812">Transmembrane</keyword>
<accession>A0A5N5X641</accession>
<organism evidence="2 3">
    <name type="scientific">Aspergillus leporis</name>
    <dbReference type="NCBI Taxonomy" id="41062"/>
    <lineage>
        <taxon>Eukaryota</taxon>
        <taxon>Fungi</taxon>
        <taxon>Dikarya</taxon>
        <taxon>Ascomycota</taxon>
        <taxon>Pezizomycotina</taxon>
        <taxon>Eurotiomycetes</taxon>
        <taxon>Eurotiomycetidae</taxon>
        <taxon>Eurotiales</taxon>
        <taxon>Aspergillaceae</taxon>
        <taxon>Aspergillus</taxon>
        <taxon>Aspergillus subgen. Circumdati</taxon>
    </lineage>
</organism>